<name>A0ABW1R3L6_9ACTN</name>
<proteinExistence type="predicted"/>
<protein>
    <submittedName>
        <fullName evidence="1">Uncharacterized protein</fullName>
    </submittedName>
</protein>
<comment type="caution">
    <text evidence="1">The sequence shown here is derived from an EMBL/GenBank/DDBJ whole genome shotgun (WGS) entry which is preliminary data.</text>
</comment>
<gene>
    <name evidence="1" type="ORF">ACFPWU_14740</name>
</gene>
<dbReference type="EMBL" id="JBHSQI010000009">
    <property type="protein sequence ID" value="MFC6154921.1"/>
    <property type="molecule type" value="Genomic_DNA"/>
</dbReference>
<keyword evidence="2" id="KW-1185">Reference proteome</keyword>
<dbReference type="RefSeq" id="WP_128221986.1">
    <property type="nucleotide sequence ID" value="NZ_CP034929.1"/>
</dbReference>
<dbReference type="Proteomes" id="UP001596098">
    <property type="component" value="Unassembled WGS sequence"/>
</dbReference>
<organism evidence="1 2">
    <name type="scientific">Nocardioides yefusunii</name>
    <dbReference type="NCBI Taxonomy" id="2500546"/>
    <lineage>
        <taxon>Bacteria</taxon>
        <taxon>Bacillati</taxon>
        <taxon>Actinomycetota</taxon>
        <taxon>Actinomycetes</taxon>
        <taxon>Propionibacteriales</taxon>
        <taxon>Nocardioidaceae</taxon>
        <taxon>Nocardioides</taxon>
    </lineage>
</organism>
<evidence type="ECO:0000313" key="1">
    <source>
        <dbReference type="EMBL" id="MFC6154921.1"/>
    </source>
</evidence>
<accession>A0ABW1R3L6</accession>
<evidence type="ECO:0000313" key="2">
    <source>
        <dbReference type="Proteomes" id="UP001596098"/>
    </source>
</evidence>
<sequence length="129" mass="14650">MSRRAAGTKRWNRIRKRWESWTGKRWAPAAYSNEMSLLRQPHDPAKGPVFTPEQRQYLLDRVVAQESLKGWDAVHRTAHTVTLRGPAAGPSLLGLLTLGTLALLAPDARRPRRKLLGIDEQGHVWIREA</sequence>
<reference evidence="2" key="1">
    <citation type="journal article" date="2019" name="Int. J. Syst. Evol. Microbiol.">
        <title>The Global Catalogue of Microorganisms (GCM) 10K type strain sequencing project: providing services to taxonomists for standard genome sequencing and annotation.</title>
        <authorList>
            <consortium name="The Broad Institute Genomics Platform"/>
            <consortium name="The Broad Institute Genome Sequencing Center for Infectious Disease"/>
            <person name="Wu L."/>
            <person name="Ma J."/>
        </authorList>
    </citation>
    <scope>NUCLEOTIDE SEQUENCE [LARGE SCALE GENOMIC DNA]</scope>
    <source>
        <strain evidence="2">DFY28</strain>
    </source>
</reference>